<reference evidence="1" key="1">
    <citation type="submission" date="2021-05" db="EMBL/GenBank/DDBJ databases">
        <authorList>
            <person name="Tanabe Y."/>
        </authorList>
    </citation>
    <scope>NUCLEOTIDE SEQUENCE</scope>
    <source>
        <strain evidence="1">BOTRYCO-1</strain>
    </source>
</reference>
<gene>
    <name evidence="1" type="ORF">PsB1_1616</name>
</gene>
<evidence type="ECO:0000313" key="1">
    <source>
        <dbReference type="EMBL" id="GIU67462.1"/>
    </source>
</evidence>
<sequence>MRSFFVPLSRISLLASLVFVPVVWANPAPEPARVEFIFSGFSQQKGRVFAQLVCEDRGNKSAPIGLVEPVLGPQVTLKFPDRLAGEVCYVRAFRDTNGNQKLDTNLIGIPSEPYAFSNNAKANLGPPKPESTRFILKPGLNRQAIALN</sequence>
<evidence type="ECO:0000313" key="2">
    <source>
        <dbReference type="Proteomes" id="UP001161064"/>
    </source>
</evidence>
<comment type="caution">
    <text evidence="1">The sequence shown here is derived from an EMBL/GenBank/DDBJ whole genome shotgun (WGS) entry which is preliminary data.</text>
</comment>
<protein>
    <recommendedName>
        <fullName evidence="3">DUF2141 domain-containing protein</fullName>
    </recommendedName>
</protein>
<evidence type="ECO:0008006" key="3">
    <source>
        <dbReference type="Google" id="ProtNLM"/>
    </source>
</evidence>
<dbReference type="RefSeq" id="WP_284360381.1">
    <property type="nucleotide sequence ID" value="NZ_BPFZ01000010.1"/>
</dbReference>
<keyword evidence="2" id="KW-1185">Reference proteome</keyword>
<reference evidence="1" key="2">
    <citation type="journal article" date="2023" name="ISME Commun">
        <title>Characterization of a bloom-associated alphaproteobacterial lineage, 'Candidatus Phycosocius': insights into freshwater algal-bacterial interactions.</title>
        <authorList>
            <person name="Tanabe Y."/>
            <person name="Yamaguchi H."/>
            <person name="Yoshida M."/>
            <person name="Kai A."/>
            <person name="Okazaki Y."/>
        </authorList>
    </citation>
    <scope>NUCLEOTIDE SEQUENCE</scope>
    <source>
        <strain evidence="1">BOTRYCO-1</strain>
    </source>
</reference>
<dbReference type="InterPro" id="IPR018673">
    <property type="entry name" value="DUF2141"/>
</dbReference>
<dbReference type="EMBL" id="BPFZ01000010">
    <property type="protein sequence ID" value="GIU67462.1"/>
    <property type="molecule type" value="Genomic_DNA"/>
</dbReference>
<organism evidence="1 2">
    <name type="scientific">Candidatus Phycosocius spiralis</name>
    <dbReference type="NCBI Taxonomy" id="2815099"/>
    <lineage>
        <taxon>Bacteria</taxon>
        <taxon>Pseudomonadati</taxon>
        <taxon>Pseudomonadota</taxon>
        <taxon>Alphaproteobacteria</taxon>
        <taxon>Caulobacterales</taxon>
        <taxon>Caulobacterales incertae sedis</taxon>
        <taxon>Candidatus Phycosocius</taxon>
    </lineage>
</organism>
<name>A0ABQ4PWS6_9PROT</name>
<accession>A0ABQ4PWS6</accession>
<proteinExistence type="predicted"/>
<dbReference type="Pfam" id="PF09912">
    <property type="entry name" value="DUF2141"/>
    <property type="match status" value="1"/>
</dbReference>
<dbReference type="Proteomes" id="UP001161064">
    <property type="component" value="Unassembled WGS sequence"/>
</dbReference>